<evidence type="ECO:0000313" key="3">
    <source>
        <dbReference type="Proteomes" id="UP000297245"/>
    </source>
</evidence>
<sequence length="427" mass="48434">MAQRCINIYCGLDVLLAKTEIDVLVGSRNVAALQMWSGHIIVAYRLSATYHNEILSIIFVAYPLVGFWRVLESLGGGVEYWVGARTGVGAGRREGSTAQKTNMKLGMGSSRRNIGEGKRDEEEGEEGKEGLERLEERKDGEEEEDWESLRERPVAMLVVGVQRRWREMRDGFKGSMFSWRSSRGSGRERDEESSSHFLTSTLDSNSTTTLTPSEVDPDRDESDRHHHQPQHHQQSPLPSYHSFIRDDNDNGADATLRSHVHDHEGDQDREQKAFDNDGGRSSGSFIFCISCSDSDSSNRRKSASPPHEPKANDNDICDKSFWDRRDSDRPVQRHELRPLKGQQGQERQFERPNSDSVSTSASVVGFDEIARVDGAEGRSRVQEQLQHGQLQERNDDDHGYDSNDKEDDDDNDGHHFAFNDDRWIKSE</sequence>
<accession>A0A4V4HGV6</accession>
<feature type="compositionally biased region" description="Basic and acidic residues" evidence="1">
    <location>
        <begin position="259"/>
        <end position="278"/>
    </location>
</feature>
<protein>
    <submittedName>
        <fullName evidence="2">Uncharacterized protein</fullName>
    </submittedName>
</protein>
<organism evidence="2 3">
    <name type="scientific">Dendrothele bispora (strain CBS 962.96)</name>
    <dbReference type="NCBI Taxonomy" id="1314807"/>
    <lineage>
        <taxon>Eukaryota</taxon>
        <taxon>Fungi</taxon>
        <taxon>Dikarya</taxon>
        <taxon>Basidiomycota</taxon>
        <taxon>Agaricomycotina</taxon>
        <taxon>Agaricomycetes</taxon>
        <taxon>Agaricomycetidae</taxon>
        <taxon>Agaricales</taxon>
        <taxon>Agaricales incertae sedis</taxon>
        <taxon>Dendrothele</taxon>
    </lineage>
</organism>
<feature type="compositionally biased region" description="Basic and acidic residues" evidence="1">
    <location>
        <begin position="307"/>
        <end position="338"/>
    </location>
</feature>
<evidence type="ECO:0000313" key="2">
    <source>
        <dbReference type="EMBL" id="THV00326.1"/>
    </source>
</evidence>
<feature type="compositionally biased region" description="Low complexity" evidence="1">
    <location>
        <begin position="175"/>
        <end position="184"/>
    </location>
</feature>
<feature type="region of interest" description="Disordered" evidence="1">
    <location>
        <begin position="293"/>
        <end position="427"/>
    </location>
</feature>
<feature type="compositionally biased region" description="Basic and acidic residues" evidence="1">
    <location>
        <begin position="368"/>
        <end position="381"/>
    </location>
</feature>
<feature type="region of interest" description="Disordered" evidence="1">
    <location>
        <begin position="175"/>
        <end position="281"/>
    </location>
</feature>
<feature type="compositionally biased region" description="Basic and acidic residues" evidence="1">
    <location>
        <begin position="412"/>
        <end position="427"/>
    </location>
</feature>
<keyword evidence="3" id="KW-1185">Reference proteome</keyword>
<name>A0A4V4HGV6_DENBC</name>
<feature type="compositionally biased region" description="Low complexity" evidence="1">
    <location>
        <begin position="198"/>
        <end position="211"/>
    </location>
</feature>
<feature type="region of interest" description="Disordered" evidence="1">
    <location>
        <begin position="91"/>
        <end position="148"/>
    </location>
</feature>
<reference evidence="2 3" key="1">
    <citation type="journal article" date="2019" name="Nat. Ecol. Evol.">
        <title>Megaphylogeny resolves global patterns of mushroom evolution.</title>
        <authorList>
            <person name="Varga T."/>
            <person name="Krizsan K."/>
            <person name="Foldi C."/>
            <person name="Dima B."/>
            <person name="Sanchez-Garcia M."/>
            <person name="Sanchez-Ramirez S."/>
            <person name="Szollosi G.J."/>
            <person name="Szarkandi J.G."/>
            <person name="Papp V."/>
            <person name="Albert L."/>
            <person name="Andreopoulos W."/>
            <person name="Angelini C."/>
            <person name="Antonin V."/>
            <person name="Barry K.W."/>
            <person name="Bougher N.L."/>
            <person name="Buchanan P."/>
            <person name="Buyck B."/>
            <person name="Bense V."/>
            <person name="Catcheside P."/>
            <person name="Chovatia M."/>
            <person name="Cooper J."/>
            <person name="Damon W."/>
            <person name="Desjardin D."/>
            <person name="Finy P."/>
            <person name="Geml J."/>
            <person name="Haridas S."/>
            <person name="Hughes K."/>
            <person name="Justo A."/>
            <person name="Karasinski D."/>
            <person name="Kautmanova I."/>
            <person name="Kiss B."/>
            <person name="Kocsube S."/>
            <person name="Kotiranta H."/>
            <person name="LaButti K.M."/>
            <person name="Lechner B.E."/>
            <person name="Liimatainen K."/>
            <person name="Lipzen A."/>
            <person name="Lukacs Z."/>
            <person name="Mihaltcheva S."/>
            <person name="Morgado L.N."/>
            <person name="Niskanen T."/>
            <person name="Noordeloos M.E."/>
            <person name="Ohm R.A."/>
            <person name="Ortiz-Santana B."/>
            <person name="Ovrebo C."/>
            <person name="Racz N."/>
            <person name="Riley R."/>
            <person name="Savchenko A."/>
            <person name="Shiryaev A."/>
            <person name="Soop K."/>
            <person name="Spirin V."/>
            <person name="Szebenyi C."/>
            <person name="Tomsovsky M."/>
            <person name="Tulloss R.E."/>
            <person name="Uehling J."/>
            <person name="Grigoriev I.V."/>
            <person name="Vagvolgyi C."/>
            <person name="Papp T."/>
            <person name="Martin F.M."/>
            <person name="Miettinen O."/>
            <person name="Hibbett D.S."/>
            <person name="Nagy L.G."/>
        </authorList>
    </citation>
    <scope>NUCLEOTIDE SEQUENCE [LARGE SCALE GENOMIC DNA]</scope>
    <source>
        <strain evidence="2 3">CBS 962.96</strain>
    </source>
</reference>
<proteinExistence type="predicted"/>
<feature type="compositionally biased region" description="Basic and acidic residues" evidence="1">
    <location>
        <begin position="185"/>
        <end position="194"/>
    </location>
</feature>
<dbReference type="EMBL" id="ML179105">
    <property type="protein sequence ID" value="THV00326.1"/>
    <property type="molecule type" value="Genomic_DNA"/>
</dbReference>
<feature type="compositionally biased region" description="Basic and acidic residues" evidence="1">
    <location>
        <begin position="390"/>
        <end position="403"/>
    </location>
</feature>
<dbReference type="Proteomes" id="UP000297245">
    <property type="component" value="Unassembled WGS sequence"/>
</dbReference>
<dbReference type="AlphaFoldDB" id="A0A4V4HGV6"/>
<feature type="compositionally biased region" description="Basic and acidic residues" evidence="1">
    <location>
        <begin position="113"/>
        <end position="140"/>
    </location>
</feature>
<gene>
    <name evidence="2" type="ORF">K435DRAFT_794196</name>
</gene>
<evidence type="ECO:0000256" key="1">
    <source>
        <dbReference type="SAM" id="MobiDB-lite"/>
    </source>
</evidence>
<feature type="compositionally biased region" description="Low complexity" evidence="1">
    <location>
        <begin position="231"/>
        <end position="242"/>
    </location>
</feature>